<dbReference type="KEGG" id="cca:CCA_00564"/>
<feature type="domain" description="Indole-3-glycerol phosphate synthase" evidence="9">
    <location>
        <begin position="8"/>
        <end position="265"/>
    </location>
</feature>
<dbReference type="OrthoDB" id="9804217at2"/>
<dbReference type="UniPathway" id="UPA00035">
    <property type="reaction ID" value="UER00043"/>
</dbReference>
<keyword evidence="4" id="KW-0028">Amino-acid biosynthesis</keyword>
<keyword evidence="7" id="KW-0057">Aromatic amino acid biosynthesis</keyword>
<dbReference type="InterPro" id="IPR013798">
    <property type="entry name" value="Indole-3-glycerol_P_synth_dom"/>
</dbReference>
<keyword evidence="8" id="KW-0456">Lyase</keyword>
<evidence type="ECO:0000256" key="2">
    <source>
        <dbReference type="ARBA" id="ARBA00004696"/>
    </source>
</evidence>
<dbReference type="InterPro" id="IPR045186">
    <property type="entry name" value="Indole-3-glycerol_P_synth"/>
</dbReference>
<dbReference type="PANTHER" id="PTHR22854">
    <property type="entry name" value="TRYPTOPHAN BIOSYNTHESIS PROTEIN"/>
    <property type="match status" value="1"/>
</dbReference>
<dbReference type="PANTHER" id="PTHR22854:SF2">
    <property type="entry name" value="INDOLE-3-GLYCEROL-PHOSPHATE SYNTHASE"/>
    <property type="match status" value="1"/>
</dbReference>
<dbReference type="Proteomes" id="UP000002193">
    <property type="component" value="Chromosome"/>
</dbReference>
<dbReference type="eggNOG" id="COG0134">
    <property type="taxonomic scope" value="Bacteria"/>
</dbReference>
<comment type="catalytic activity">
    <reaction evidence="1">
        <text>1-(2-carboxyphenylamino)-1-deoxy-D-ribulose 5-phosphate + H(+) = (1S,2R)-1-C-(indol-3-yl)glycerol 3-phosphate + CO2 + H2O</text>
        <dbReference type="Rhea" id="RHEA:23476"/>
        <dbReference type="ChEBI" id="CHEBI:15377"/>
        <dbReference type="ChEBI" id="CHEBI:15378"/>
        <dbReference type="ChEBI" id="CHEBI:16526"/>
        <dbReference type="ChEBI" id="CHEBI:58613"/>
        <dbReference type="ChEBI" id="CHEBI:58866"/>
        <dbReference type="EC" id="4.1.1.48"/>
    </reaction>
</comment>
<organism evidence="10 11">
    <name type="scientific">Chlamydia caviae (strain ATCC VR-813 / DSM 19441 / 03DC25 / GPIC)</name>
    <name type="common">Chlamydophila caviae</name>
    <dbReference type="NCBI Taxonomy" id="227941"/>
    <lineage>
        <taxon>Bacteria</taxon>
        <taxon>Pseudomonadati</taxon>
        <taxon>Chlamydiota</taxon>
        <taxon>Chlamydiia</taxon>
        <taxon>Chlamydiales</taxon>
        <taxon>Chlamydiaceae</taxon>
        <taxon>Chlamydia/Chlamydophila group</taxon>
        <taxon>Chlamydia</taxon>
    </lineage>
</organism>
<dbReference type="CDD" id="cd00331">
    <property type="entry name" value="IGPS"/>
    <property type="match status" value="1"/>
</dbReference>
<dbReference type="SUPFAM" id="SSF51366">
    <property type="entry name" value="Ribulose-phoshate binding barrel"/>
    <property type="match status" value="1"/>
</dbReference>
<proteinExistence type="predicted"/>
<dbReference type="HOGENOM" id="CLU_034247_0_1_0"/>
<dbReference type="GO" id="GO:0000162">
    <property type="term" value="P:L-tryptophan biosynthetic process"/>
    <property type="evidence" value="ECO:0007669"/>
    <property type="project" value="UniProtKB-UniPathway"/>
</dbReference>
<evidence type="ECO:0000259" key="9">
    <source>
        <dbReference type="Pfam" id="PF00218"/>
    </source>
</evidence>
<keyword evidence="5" id="KW-0210">Decarboxylase</keyword>
<name>Q822W5_CHLCV</name>
<sequence length="273" mass="30381">MQLAHHLTNIIAYKKQEVERLKEEVSSQKNHYLSQILKQNHLQKEQFATALKEPGLSIIGEIKRQSPTRGKIRSIDSPADLALKYCCGGASAISVLTDTQGFGGSFLDMQQVNQKLQSQYSHVSVLRKDFILHPLQLAEAIFFGAHAVLLIVSVVGENLKFLIQEAQRLGLEVLTEIHDLSELELALEAEAPIIGVNHRNLQTFEIDLNLSEILKPFIPPQIITVAESGIHHPTQAKRMRELGFDAILVGEALVSSKDPSLLIKQMKGEENES</sequence>
<dbReference type="Gene3D" id="3.20.20.70">
    <property type="entry name" value="Aldolase class I"/>
    <property type="match status" value="1"/>
</dbReference>
<dbReference type="EC" id="4.1.1.48" evidence="3"/>
<dbReference type="InterPro" id="IPR011060">
    <property type="entry name" value="RibuloseP-bd_barrel"/>
</dbReference>
<comment type="pathway">
    <text evidence="2">Amino-acid biosynthesis; L-tryptophan biosynthesis; L-tryptophan from chorismate: step 4/5.</text>
</comment>
<protein>
    <recommendedName>
        <fullName evidence="3">indole-3-glycerol-phosphate synthase</fullName>
        <ecNumber evidence="3">4.1.1.48</ecNumber>
    </recommendedName>
</protein>
<dbReference type="GO" id="GO:0004640">
    <property type="term" value="F:phosphoribosylanthranilate isomerase activity"/>
    <property type="evidence" value="ECO:0007669"/>
    <property type="project" value="TreeGrafter"/>
</dbReference>
<dbReference type="Pfam" id="PF00218">
    <property type="entry name" value="IGPS"/>
    <property type="match status" value="1"/>
</dbReference>
<evidence type="ECO:0000256" key="6">
    <source>
        <dbReference type="ARBA" id="ARBA00022822"/>
    </source>
</evidence>
<evidence type="ECO:0000313" key="10">
    <source>
        <dbReference type="EMBL" id="AAP05306.1"/>
    </source>
</evidence>
<evidence type="ECO:0000256" key="7">
    <source>
        <dbReference type="ARBA" id="ARBA00023141"/>
    </source>
</evidence>
<dbReference type="GO" id="GO:0004425">
    <property type="term" value="F:indole-3-glycerol-phosphate synthase activity"/>
    <property type="evidence" value="ECO:0007669"/>
    <property type="project" value="UniProtKB-EC"/>
</dbReference>
<evidence type="ECO:0000256" key="8">
    <source>
        <dbReference type="ARBA" id="ARBA00023239"/>
    </source>
</evidence>
<evidence type="ECO:0000256" key="4">
    <source>
        <dbReference type="ARBA" id="ARBA00022605"/>
    </source>
</evidence>
<dbReference type="EMBL" id="AE015925">
    <property type="protein sequence ID" value="AAP05306.1"/>
    <property type="molecule type" value="Genomic_DNA"/>
</dbReference>
<dbReference type="STRING" id="227941.CCA_00564"/>
<accession>Q822W5</accession>
<keyword evidence="11" id="KW-1185">Reference proteome</keyword>
<gene>
    <name evidence="10" type="primary">trpC</name>
    <name evidence="10" type="ordered locus">CCA_00564</name>
</gene>
<dbReference type="InterPro" id="IPR013785">
    <property type="entry name" value="Aldolase_TIM"/>
</dbReference>
<evidence type="ECO:0000256" key="3">
    <source>
        <dbReference type="ARBA" id="ARBA00012362"/>
    </source>
</evidence>
<dbReference type="AlphaFoldDB" id="Q822W5"/>
<evidence type="ECO:0000256" key="5">
    <source>
        <dbReference type="ARBA" id="ARBA00022793"/>
    </source>
</evidence>
<keyword evidence="6" id="KW-0822">Tryptophan biosynthesis</keyword>
<evidence type="ECO:0000313" key="11">
    <source>
        <dbReference type="Proteomes" id="UP000002193"/>
    </source>
</evidence>
<evidence type="ECO:0000256" key="1">
    <source>
        <dbReference type="ARBA" id="ARBA00001633"/>
    </source>
</evidence>
<reference evidence="10 11" key="1">
    <citation type="journal article" date="2003" name="Nucleic Acids Res.">
        <title>Genome sequence of Chlamydophila caviae (Chlamydia psittaci GPIC): examining the role of niche-specific genes in the evolution of the Chlamydiaceae.</title>
        <authorList>
            <person name="Read T.D."/>
            <person name="Myers G.S.A."/>
            <person name="Brunham R.C."/>
            <person name="Nelson W.C."/>
            <person name="Paulsen I.T."/>
            <person name="Heidelberg J.F."/>
            <person name="Holtzapple E.K."/>
            <person name="Khouri H.M."/>
            <person name="Federova N.B."/>
            <person name="Carty H.A."/>
            <person name="Umayam L.A."/>
            <person name="Haft D.H."/>
            <person name="Peterson J.D."/>
            <person name="Beanan M.J."/>
            <person name="White O."/>
            <person name="Salzberg S.L."/>
            <person name="Hsia R.-C."/>
            <person name="McClarty G."/>
            <person name="Rank R.G."/>
            <person name="Bavoil P.M."/>
            <person name="Fraser C.M."/>
        </authorList>
    </citation>
    <scope>NUCLEOTIDE SEQUENCE [LARGE SCALE GENOMIC DNA]</scope>
    <source>
        <strain evidence="11">ATCC VR-813 / DSM 19441 / 03DC25 / GPIC</strain>
    </source>
</reference>